<keyword evidence="1" id="KW-0732">Signal</keyword>
<accession>A0A921LND9</accession>
<gene>
    <name evidence="2" type="ORF">K8V20_08170</name>
</gene>
<dbReference type="EMBL" id="DYVE01000214">
    <property type="protein sequence ID" value="HJG28601.1"/>
    <property type="molecule type" value="Genomic_DNA"/>
</dbReference>
<evidence type="ECO:0000313" key="2">
    <source>
        <dbReference type="EMBL" id="HJG28601.1"/>
    </source>
</evidence>
<evidence type="ECO:0008006" key="4">
    <source>
        <dbReference type="Google" id="ProtNLM"/>
    </source>
</evidence>
<dbReference type="Proteomes" id="UP000782880">
    <property type="component" value="Unassembled WGS sequence"/>
</dbReference>
<dbReference type="AlphaFoldDB" id="A0A921LND9"/>
<organism evidence="2 3">
    <name type="scientific">Subdoligranulum variabile</name>
    <dbReference type="NCBI Taxonomy" id="214851"/>
    <lineage>
        <taxon>Bacteria</taxon>
        <taxon>Bacillati</taxon>
        <taxon>Bacillota</taxon>
        <taxon>Clostridia</taxon>
        <taxon>Eubacteriales</taxon>
        <taxon>Oscillospiraceae</taxon>
        <taxon>Subdoligranulum</taxon>
    </lineage>
</organism>
<feature type="chain" id="PRO_5037839971" description="Lipoprotein" evidence="1">
    <location>
        <begin position="21"/>
        <end position="212"/>
    </location>
</feature>
<feature type="signal peptide" evidence="1">
    <location>
        <begin position="1"/>
        <end position="20"/>
    </location>
</feature>
<reference evidence="2" key="2">
    <citation type="submission" date="2021-09" db="EMBL/GenBank/DDBJ databases">
        <authorList>
            <person name="Gilroy R."/>
        </authorList>
    </citation>
    <scope>NUCLEOTIDE SEQUENCE</scope>
    <source>
        <strain evidence="2">ChiBcec21-2208</strain>
    </source>
</reference>
<comment type="caution">
    <text evidence="2">The sequence shown here is derived from an EMBL/GenBank/DDBJ whole genome shotgun (WGS) entry which is preliminary data.</text>
</comment>
<sequence>ASLMLAGVMAVSMLAGCSTANNNNSNDGGENNNVVTPTSIVTAVNNGQSATNKVKINFTSDATLDAALSKAVKAIGENADAAGLNVQMARLTGNDGWGSWKFLGNERGLTPADTSKDDGRVVEGMMAMPLMNAMADKAAAEKTVAKIVNEMVAKLDDTTLTTSTNYNDKYCDFSYTGTVSMVSSTANDGTVNYYFAVVITQTTAVKTLKPAA</sequence>
<name>A0A921LND9_9FIRM</name>
<evidence type="ECO:0000256" key="1">
    <source>
        <dbReference type="SAM" id="SignalP"/>
    </source>
</evidence>
<protein>
    <recommendedName>
        <fullName evidence="4">Lipoprotein</fullName>
    </recommendedName>
</protein>
<feature type="non-terminal residue" evidence="2">
    <location>
        <position position="1"/>
    </location>
</feature>
<evidence type="ECO:0000313" key="3">
    <source>
        <dbReference type="Proteomes" id="UP000782880"/>
    </source>
</evidence>
<proteinExistence type="predicted"/>
<reference evidence="2" key="1">
    <citation type="journal article" date="2021" name="PeerJ">
        <title>Extensive microbial diversity within the chicken gut microbiome revealed by metagenomics and culture.</title>
        <authorList>
            <person name="Gilroy R."/>
            <person name="Ravi A."/>
            <person name="Getino M."/>
            <person name="Pursley I."/>
            <person name="Horton D.L."/>
            <person name="Alikhan N.F."/>
            <person name="Baker D."/>
            <person name="Gharbi K."/>
            <person name="Hall N."/>
            <person name="Watson M."/>
            <person name="Adriaenssens E.M."/>
            <person name="Foster-Nyarko E."/>
            <person name="Jarju S."/>
            <person name="Secka A."/>
            <person name="Antonio M."/>
            <person name="Oren A."/>
            <person name="Chaudhuri R.R."/>
            <person name="La Ragione R."/>
            <person name="Hildebrand F."/>
            <person name="Pallen M.J."/>
        </authorList>
    </citation>
    <scope>NUCLEOTIDE SEQUENCE</scope>
    <source>
        <strain evidence="2">ChiBcec21-2208</strain>
    </source>
</reference>